<protein>
    <submittedName>
        <fullName evidence="1">Uncharacterized protein</fullName>
    </submittedName>
</protein>
<reference evidence="1 2" key="1">
    <citation type="submission" date="2022-05" db="EMBL/GenBank/DDBJ databases">
        <title>Novel Pseudomonas spp. Isolated from a Rainbow Trout Aquaculture Facility.</title>
        <authorList>
            <person name="Testerman T."/>
            <person name="Graf J."/>
        </authorList>
    </citation>
    <scope>NUCLEOTIDE SEQUENCE [LARGE SCALE GENOMIC DNA]</scope>
    <source>
        <strain evidence="1 2">ID681</strain>
    </source>
</reference>
<comment type="caution">
    <text evidence="1">The sequence shown here is derived from an EMBL/GenBank/DDBJ whole genome shotgun (WGS) entry which is preliminary data.</text>
</comment>
<evidence type="ECO:0000313" key="1">
    <source>
        <dbReference type="EMBL" id="MDD0991089.1"/>
    </source>
</evidence>
<accession>A0ABT5NSE5</accession>
<gene>
    <name evidence="1" type="ORF">M5G11_11130</name>
</gene>
<proteinExistence type="predicted"/>
<keyword evidence="2" id="KW-1185">Reference proteome</keyword>
<dbReference type="RefSeq" id="WP_273911290.1">
    <property type="nucleotide sequence ID" value="NZ_JAMDGX010000039.1"/>
</dbReference>
<dbReference type="EMBL" id="JAMDGY010000025">
    <property type="protein sequence ID" value="MDD0991089.1"/>
    <property type="molecule type" value="Genomic_DNA"/>
</dbReference>
<sequence length="102" mass="11978">MNNQQRAALIFGALQNYISCRTDLKRFYRYELMLAIQDTFEKTALQPYVSRAQYRCCPFSNEESLHVNYEAAIHLVVLIGSADELAPQHLFYNWWCHDVSNI</sequence>
<name>A0ABT5NSE5_9PSED</name>
<evidence type="ECO:0000313" key="2">
    <source>
        <dbReference type="Proteomes" id="UP001148203"/>
    </source>
</evidence>
<dbReference type="Proteomes" id="UP001148203">
    <property type="component" value="Unassembled WGS sequence"/>
</dbReference>
<organism evidence="1 2">
    <name type="scientific">Pseudomonas fontis</name>
    <dbReference type="NCBI Taxonomy" id="2942633"/>
    <lineage>
        <taxon>Bacteria</taxon>
        <taxon>Pseudomonadati</taxon>
        <taxon>Pseudomonadota</taxon>
        <taxon>Gammaproteobacteria</taxon>
        <taxon>Pseudomonadales</taxon>
        <taxon>Pseudomonadaceae</taxon>
        <taxon>Pseudomonas</taxon>
    </lineage>
</organism>